<comment type="caution">
    <text evidence="1">The sequence shown here is derived from an EMBL/GenBank/DDBJ whole genome shotgun (WGS) entry which is preliminary data.</text>
</comment>
<dbReference type="RefSeq" id="WP_166132615.1">
    <property type="nucleotide sequence ID" value="NZ_JAAOBY010000001.1"/>
</dbReference>
<gene>
    <name evidence="1" type="ORF">H8R26_00805</name>
</gene>
<dbReference type="Proteomes" id="UP000621670">
    <property type="component" value="Unassembled WGS sequence"/>
</dbReference>
<accession>A0ABR7JBZ5</accession>
<organism evidence="1 2">
    <name type="scientific">Flavobacterium turcicum</name>
    <dbReference type="NCBI Taxonomy" id="2764718"/>
    <lineage>
        <taxon>Bacteria</taxon>
        <taxon>Pseudomonadati</taxon>
        <taxon>Bacteroidota</taxon>
        <taxon>Flavobacteriia</taxon>
        <taxon>Flavobacteriales</taxon>
        <taxon>Flavobacteriaceae</taxon>
        <taxon>Flavobacterium</taxon>
    </lineage>
</organism>
<evidence type="ECO:0000313" key="1">
    <source>
        <dbReference type="EMBL" id="MBC5861949.1"/>
    </source>
</evidence>
<sequence length="209" mass="23271">MKKIRFFGILVFCTSISFAQYRYKDANRIGISVGTNYFNLLTPDFETIPELGWNAGLSMRGNFYNNWDLVYAMQFSEQNFSVTNSNLEPISYKLANAQLSLLASCKIVENHLSFEFGPAVQVNGKLGLNASDDNDIIKGTTLLAKDLKSVSNINVYPVVGVTFGLRHFRANISYQYGLLNTFSNVNNSSPSSQIKGNASILNGNFIIYL</sequence>
<proteinExistence type="predicted"/>
<reference evidence="1 2" key="1">
    <citation type="submission" date="2020-08" db="EMBL/GenBank/DDBJ databases">
        <title>Description of novel Flavobacterium F-400 isolate.</title>
        <authorList>
            <person name="Saticioglu I."/>
            <person name="Duman M."/>
            <person name="Altun S."/>
        </authorList>
    </citation>
    <scope>NUCLEOTIDE SEQUENCE [LARGE SCALE GENOMIC DNA]</scope>
    <source>
        <strain evidence="1 2">F-400</strain>
    </source>
</reference>
<evidence type="ECO:0000313" key="2">
    <source>
        <dbReference type="Proteomes" id="UP000621670"/>
    </source>
</evidence>
<protein>
    <submittedName>
        <fullName evidence="1">Outer membrane beta-barrel protein</fullName>
    </submittedName>
</protein>
<dbReference type="EMBL" id="JACRUM010000001">
    <property type="protein sequence ID" value="MBC5861949.1"/>
    <property type="molecule type" value="Genomic_DNA"/>
</dbReference>
<keyword evidence="2" id="KW-1185">Reference proteome</keyword>
<name>A0ABR7JBZ5_9FLAO</name>